<dbReference type="Pfam" id="PF04827">
    <property type="entry name" value="Plant_tran"/>
    <property type="match status" value="1"/>
</dbReference>
<evidence type="ECO:0000256" key="1">
    <source>
        <dbReference type="SAM" id="MobiDB-lite"/>
    </source>
</evidence>
<dbReference type="PANTHER" id="PTHR47150:SF6">
    <property type="entry name" value="OS01G0872900 PROTEIN"/>
    <property type="match status" value="1"/>
</dbReference>
<dbReference type="EMBL" id="HBGG01003180">
    <property type="protein sequence ID" value="CAD9199334.1"/>
    <property type="molecule type" value="Transcribed_RNA"/>
</dbReference>
<feature type="region of interest" description="Disordered" evidence="1">
    <location>
        <begin position="64"/>
        <end position="92"/>
    </location>
</feature>
<accession>A0A6U1EFP8</accession>
<evidence type="ECO:0000313" key="4">
    <source>
        <dbReference type="EMBL" id="CAD9199334.1"/>
    </source>
</evidence>
<evidence type="ECO:0008006" key="5">
    <source>
        <dbReference type="Google" id="ProtNLM"/>
    </source>
</evidence>
<dbReference type="PANTHER" id="PTHR47150">
    <property type="entry name" value="OS12G0169200 PROTEIN"/>
    <property type="match status" value="1"/>
</dbReference>
<evidence type="ECO:0000313" key="3">
    <source>
        <dbReference type="EMBL" id="CAD9199333.1"/>
    </source>
</evidence>
<gene>
    <name evidence="3" type="ORF">TCHU04912_LOCUS1566</name>
    <name evidence="4" type="ORF">TCHU04912_LOCUS1567</name>
</gene>
<dbReference type="AlphaFoldDB" id="A0A6U1EFP8"/>
<protein>
    <recommendedName>
        <fullName evidence="5">DDE Tnp4 domain-containing protein</fullName>
    </recommendedName>
</protein>
<feature type="chain" id="PRO_5036191893" description="DDE Tnp4 domain-containing protein" evidence="2">
    <location>
        <begin position="25"/>
        <end position="541"/>
    </location>
</feature>
<keyword evidence="2" id="KW-0732">Signal</keyword>
<reference evidence="4" key="1">
    <citation type="submission" date="2021-01" db="EMBL/GenBank/DDBJ databases">
        <authorList>
            <person name="Corre E."/>
            <person name="Pelletier E."/>
            <person name="Niang G."/>
            <person name="Scheremetjew M."/>
            <person name="Finn R."/>
            <person name="Kale V."/>
            <person name="Holt S."/>
            <person name="Cochrane G."/>
            <person name="Meng A."/>
            <person name="Brown T."/>
            <person name="Cohen L."/>
        </authorList>
    </citation>
    <scope>NUCLEOTIDE SEQUENCE</scope>
    <source>
        <strain evidence="4">PLY429</strain>
    </source>
</reference>
<dbReference type="InterPro" id="IPR006912">
    <property type="entry name" value="Harbinger_derived_prot"/>
</dbReference>
<feature type="signal peptide" evidence="2">
    <location>
        <begin position="1"/>
        <end position="24"/>
    </location>
</feature>
<evidence type="ECO:0000256" key="2">
    <source>
        <dbReference type="SAM" id="SignalP"/>
    </source>
</evidence>
<organism evidence="4">
    <name type="scientific">Tetraselmis chuii</name>
    <dbReference type="NCBI Taxonomy" id="63592"/>
    <lineage>
        <taxon>Eukaryota</taxon>
        <taxon>Viridiplantae</taxon>
        <taxon>Chlorophyta</taxon>
        <taxon>core chlorophytes</taxon>
        <taxon>Chlorodendrophyceae</taxon>
        <taxon>Chlorodendrales</taxon>
        <taxon>Chlorodendraceae</taxon>
        <taxon>Tetraselmis</taxon>
    </lineage>
</organism>
<proteinExistence type="predicted"/>
<dbReference type="EMBL" id="HBGG01003179">
    <property type="protein sequence ID" value="CAD9199333.1"/>
    <property type="molecule type" value="Transcribed_RNA"/>
</dbReference>
<name>A0A6U1EFP8_9CHLO</name>
<sequence>MSSFSWKNVLFALAMAFIIPVAIAAGTSNVGDLAELEASIQLGQLLALVSALAARLFRRRRRSGKVPHHGGTEVHGRMRIGSGTRSHKRKGTPRRPWLNGLHAWRLRSPSRPCAYEVSFLNEASEWKDHPTSVLYREFTRQFRIPFPLFNELVEMTRNSGMFKDHDIKGVKGPKPHPLPLKILAALRFLATGASFKSLEVESGISEPVLSRFYHNWIKWLVDTHFDKWVSIPKEKKEVEVIQNVYHLLGFPGCVGSMDGVHVAWDCCPQQQIFLYKGKEGYPTLAWNVHCDHLGRIMHINGPHPGGRNDKNMAQLDDMIKAVKEDTLFTGSTFNMRSATGELVEHVGAWLLCDGGYHQWLCTICGFKHTSIRERFLWSKRMESVRKDIENTFGILKTRFRVLRLPFMLPNEEDIDNTFRVCCMLHNWLLDHNGYTSIGQAALDWKTPQGDAILDDRFQAILATSRVCARVTDDNGNRAMIDSASDFGRVGPLLIDSQDAVAVEVQKGFAERREALVAHYNYVNQNNEALWLRTVTERETLM</sequence>